<keyword evidence="3" id="KW-1185">Reference proteome</keyword>
<dbReference type="Pfam" id="PF01590">
    <property type="entry name" value="GAF"/>
    <property type="match status" value="1"/>
</dbReference>
<dbReference type="SUPFAM" id="SSF55781">
    <property type="entry name" value="GAF domain-like"/>
    <property type="match status" value="1"/>
</dbReference>
<dbReference type="InterPro" id="IPR029016">
    <property type="entry name" value="GAF-like_dom_sf"/>
</dbReference>
<organism evidence="2 3">
    <name type="scientific">Marivirga sericea</name>
    <dbReference type="NCBI Taxonomy" id="1028"/>
    <lineage>
        <taxon>Bacteria</taxon>
        <taxon>Pseudomonadati</taxon>
        <taxon>Bacteroidota</taxon>
        <taxon>Cytophagia</taxon>
        <taxon>Cytophagales</taxon>
        <taxon>Marivirgaceae</taxon>
        <taxon>Marivirga</taxon>
    </lineage>
</organism>
<dbReference type="SUPFAM" id="SSF52540">
    <property type="entry name" value="P-loop containing nucleoside triphosphate hydrolases"/>
    <property type="match status" value="1"/>
</dbReference>
<dbReference type="InterPro" id="IPR011009">
    <property type="entry name" value="Kinase-like_dom_sf"/>
</dbReference>
<dbReference type="STRING" id="1028.SAMN05661096_03666"/>
<feature type="domain" description="Protein kinase" evidence="1">
    <location>
        <begin position="1"/>
        <end position="259"/>
    </location>
</feature>
<dbReference type="Pfam" id="PF00069">
    <property type="entry name" value="Pkinase"/>
    <property type="match status" value="1"/>
</dbReference>
<dbReference type="Pfam" id="PF07228">
    <property type="entry name" value="SpoIIE"/>
    <property type="match status" value="1"/>
</dbReference>
<dbReference type="Gene3D" id="3.40.50.300">
    <property type="entry name" value="P-loop containing nucleotide triphosphate hydrolases"/>
    <property type="match status" value="1"/>
</dbReference>
<dbReference type="SMART" id="SM00331">
    <property type="entry name" value="PP2C_SIG"/>
    <property type="match status" value="1"/>
</dbReference>
<proteinExistence type="predicted"/>
<reference evidence="3" key="1">
    <citation type="submission" date="2017-04" db="EMBL/GenBank/DDBJ databases">
        <authorList>
            <person name="Varghese N."/>
            <person name="Submissions S."/>
        </authorList>
    </citation>
    <scope>NUCLEOTIDE SEQUENCE [LARGE SCALE GENOMIC DNA]</scope>
    <source>
        <strain evidence="3">DSM 4125</strain>
    </source>
</reference>
<dbReference type="PANTHER" id="PTHR43642:SF1">
    <property type="entry name" value="HYBRID SIGNAL TRANSDUCTION HISTIDINE KINASE G"/>
    <property type="match status" value="1"/>
</dbReference>
<gene>
    <name evidence="2" type="ORF">SAMN05661096_03666</name>
</gene>
<dbReference type="GO" id="GO:0004672">
    <property type="term" value="F:protein kinase activity"/>
    <property type="evidence" value="ECO:0007669"/>
    <property type="project" value="InterPro"/>
</dbReference>
<dbReference type="Pfam" id="PF25503">
    <property type="entry name" value="TPR_CHK1"/>
    <property type="match status" value="1"/>
</dbReference>
<sequence length="1759" mass="199464">MEGELIYNSTTTSIYKTKLSEYDSDVLVKLLKKEHESDKKINQFENELQISKKLENSGFRKALSKKIIDGQHALVLEYVAGTPLSQVFTQTVSISEFLDIAIQSSTLLGKLHQKHIIHKDINSNNILYDQTNKKISIIDFNISSEINLKSNHLENPDRLEGTLQYISPEQTGRVNRIIDYRSDLYSLGITLYEVLCRALPFRASDSLELIHFHIAKKPVAPHKQNDKIPKVISEIILKLLSKNAEDRYQSAEGLLHDLHKCQQEWEKTSKITDFTIGQEDFSNQFTIPEKLYGRSTEIQQLLDAFSRASNLSKELVLVSGASGTGKSALISEVNKPITEKKGEFLSGKFDQFQRNNPYFAISQAFKSFTQSILSKEENQLKIWRDKIQNTLGENGEVLLEIIPEMELVIGKQPPLPNLGAAESQNRLNFVFQKFIKSIAQAEHPLVIFIDDMQWADTASLNLLNAILADKEIENLLIILSYRDNEVAEAHPFQLMLDKLKLDELAITKIALENLSLDSIVELLKDALLDTGAQIMALAELIQQKTGGNAFFVTQFLRNLYEEAYITAKPGDRKWSFDLDKVSKMGFSDNVLDLMMQKAEKLPKDLQETLKTASVVGNTFSLQELTQLSNQKNEVIIPILKKALQENLIIPLRDNIALLSSTTIKEEIQFKFVHDRIQQAFYELLGHERAQLLHLSIGRMIKSNSEKDKESNILFEMINHFNQALNLINDVEEKIEISKLNSWACEKAILSAAYESALNYAENGMKLIEGEKLEDELDLLFQINLRRAEAEHLCDRDGAANEFYDKAIALANGKKQKADAYEKKIHFYTNIGDFKKAYATGSEVLNKIFNIKLPQNPPKPALIINMLKTKSKFKGQPIRDFVNHKRAEDENVILAVKLMAAILKSAYQIKPELAVANAMVMVNLCMKKGNTPESAIGYLVFGGIFMGGILGMRKTGQQFGQLARDLNEKYGNMTQRSEVLFVNGYFATSWLNPAIEAESYFNKAYETGLETGDLFHTGCSCCATLQHQLMRGIPLKEIEKKAGIYQELLKNLSNNQELIGTVKAVKQAVLCFQGKTARATSFDDEQFSEKEYSKQTEGYVSQHFAHYFFINKLYKQYLNRDFEETKKTIKKSKSLMDASAGMLHSSEHYFWAGMNNAIMHQKSGDKKSDLNTAIKRFKKWKIQNPANFEAKYLFLKAEGEFINKKYWHAAKTYTQAIESARKYHYLHLPAMIHERMAELMDIENRHEEAKYHLNRSIIMYSKQGFQNKAEVLQKKQSTVYGGNDITSSTLATTSAKITEFNFEGANTIDINTIIKSSQTLSGEVVLSKLLDKVMHLVIENAGAEKGFLMLKNEDTKEWFVEASCDVENTEVELMQHLPIKDMMPRGKNPQISAGIVNYVMRTEETIVLNDATKEGNFTQDEHVLLQNPKSVLCIPLVYKGKMLGILYLENNLSYGAFNADRTRILNMLTTQMAISIENAMLYENLEEKVQKRTVEVVEQKEIIEKKNENITASIKYAERIQSAALPTNESISASLKENFIYFKPRDIVSGDFYWFAKTKDKIFIAAVDCTGHGVPGAFMSLVGESHLTSIVKQNNILEPGKILDHLHDAIQRSLKQKESNNQDGMDAALCAIDITNNTLEYAGANNPLVMVDQKGEMTIIKANKMAIGGKRKTRNNDRFTNHKVDLVKGTTFYIYSDGYADQFGGPNDRKFMVKNMKKLLQDIAPEPVEKQKSILGDRFESWKGQQSQVDDVLVIGFRVI</sequence>
<dbReference type="EMBL" id="FXAW01000009">
    <property type="protein sequence ID" value="SMG50392.1"/>
    <property type="molecule type" value="Genomic_DNA"/>
</dbReference>
<dbReference type="InterPro" id="IPR053159">
    <property type="entry name" value="Hybrid_Histidine_Kinase"/>
</dbReference>
<dbReference type="InterPro" id="IPR001932">
    <property type="entry name" value="PPM-type_phosphatase-like_dom"/>
</dbReference>
<dbReference type="Gene3D" id="1.10.510.10">
    <property type="entry name" value="Transferase(Phosphotransferase) domain 1"/>
    <property type="match status" value="1"/>
</dbReference>
<dbReference type="InterPro" id="IPR027417">
    <property type="entry name" value="P-loop_NTPase"/>
</dbReference>
<dbReference type="CDD" id="cd14014">
    <property type="entry name" value="STKc_PknB_like"/>
    <property type="match status" value="1"/>
</dbReference>
<dbReference type="SUPFAM" id="SSF81901">
    <property type="entry name" value="HCP-like"/>
    <property type="match status" value="1"/>
</dbReference>
<dbReference type="InterPro" id="IPR041664">
    <property type="entry name" value="AAA_16"/>
</dbReference>
<dbReference type="InterPro" id="IPR000719">
    <property type="entry name" value="Prot_kinase_dom"/>
</dbReference>
<dbReference type="SUPFAM" id="SSF56112">
    <property type="entry name" value="Protein kinase-like (PK-like)"/>
    <property type="match status" value="1"/>
</dbReference>
<protein>
    <submittedName>
        <fullName evidence="2">Predicted ATPase</fullName>
    </submittedName>
</protein>
<evidence type="ECO:0000313" key="2">
    <source>
        <dbReference type="EMBL" id="SMG50392.1"/>
    </source>
</evidence>
<dbReference type="SMART" id="SM00065">
    <property type="entry name" value="GAF"/>
    <property type="match status" value="1"/>
</dbReference>
<dbReference type="Proteomes" id="UP000193804">
    <property type="component" value="Unassembled WGS sequence"/>
</dbReference>
<dbReference type="PROSITE" id="PS50011">
    <property type="entry name" value="PROTEIN_KINASE_DOM"/>
    <property type="match status" value="1"/>
</dbReference>
<dbReference type="InterPro" id="IPR003018">
    <property type="entry name" value="GAF"/>
</dbReference>
<dbReference type="InterPro" id="IPR036457">
    <property type="entry name" value="PPM-type-like_dom_sf"/>
</dbReference>
<accession>A0A1X7LAT3</accession>
<dbReference type="GO" id="GO:0005524">
    <property type="term" value="F:ATP binding"/>
    <property type="evidence" value="ECO:0007669"/>
    <property type="project" value="InterPro"/>
</dbReference>
<dbReference type="Pfam" id="PF13191">
    <property type="entry name" value="AAA_16"/>
    <property type="match status" value="1"/>
</dbReference>
<dbReference type="Gene3D" id="3.30.450.40">
    <property type="match status" value="1"/>
</dbReference>
<evidence type="ECO:0000313" key="3">
    <source>
        <dbReference type="Proteomes" id="UP000193804"/>
    </source>
</evidence>
<name>A0A1X7LAT3_9BACT</name>
<dbReference type="PANTHER" id="PTHR43642">
    <property type="entry name" value="HYBRID SIGNAL TRANSDUCTION HISTIDINE KINASE G"/>
    <property type="match status" value="1"/>
</dbReference>
<evidence type="ECO:0000259" key="1">
    <source>
        <dbReference type="PROSITE" id="PS50011"/>
    </source>
</evidence>
<dbReference type="Gene3D" id="3.60.40.10">
    <property type="entry name" value="PPM-type phosphatase domain"/>
    <property type="match status" value="1"/>
</dbReference>